<dbReference type="PANTHER" id="PTHR30349:SF64">
    <property type="entry name" value="PROPHAGE INTEGRASE INTD-RELATED"/>
    <property type="match status" value="1"/>
</dbReference>
<dbReference type="GO" id="GO:0015074">
    <property type="term" value="P:DNA integration"/>
    <property type="evidence" value="ECO:0007669"/>
    <property type="project" value="InterPro"/>
</dbReference>
<evidence type="ECO:0000313" key="8">
    <source>
        <dbReference type="Proteomes" id="UP000177273"/>
    </source>
</evidence>
<keyword evidence="8" id="KW-1185">Reference proteome</keyword>
<reference evidence="8" key="1">
    <citation type="submission" date="2016-09" db="EMBL/GenBank/DDBJ databases">
        <title>Draft genome sequence of a novel species of the family Streptococcaceae isolated from flowers.</title>
        <authorList>
            <person name="Chuah L.-O."/>
            <person name="Yap K.-P."/>
            <person name="Thong K.L."/>
            <person name="Liong M.T."/>
            <person name="Ahmad R."/>
            <person name="Rusul G."/>
        </authorList>
    </citation>
    <scope>NUCLEOTIDE SEQUENCE [LARGE SCALE GENOMIC DNA]</scope>
    <source>
        <strain evidence="8">HibF3</strain>
    </source>
</reference>
<sequence length="391" mass="45328">MWPVEQPNGKTKFVMDYKDPYTGRKKYVAVTMNKNTKQTENQASTILKDKVKEKLKDSPVTENIKFIDLLEDWWKFYKKGIKQSSISSLNSSVKKLRLLFDKETIISNITTKYIQKRLINFDTTHGSKERMKSMLNLMFDYAVDNNLLQINPSRNVKLPRKIITIKEYESVTKKYLEREELELLIGELRQTKKTYRIALLAEFMSLNGCRIGEAIAIKKENYNKKEKTVDIHGTLDKTVGYRLGSKTTPKTIASYRTVSLSKREIEILDEFIELNEYTKMTNSKYQDMNFIFVSKNGIPLANNSFNLAIQKANSRLNNPINKNLSSHIFRHSLISYLSEKGIPLEAIKARVGHSDGSKTTEKIYTHVTKSMKQDITKLLDEIDNKHSRKVK</sequence>
<dbReference type="InterPro" id="IPR050090">
    <property type="entry name" value="Tyrosine_recombinase_XerCD"/>
</dbReference>
<dbReference type="InterPro" id="IPR002104">
    <property type="entry name" value="Integrase_catalytic"/>
</dbReference>
<feature type="domain" description="Core-binding (CB)" evidence="6">
    <location>
        <begin position="64"/>
        <end position="143"/>
    </location>
</feature>
<dbReference type="EMBL" id="MKIQ01000027">
    <property type="protein sequence ID" value="OFI46947.1"/>
    <property type="molecule type" value="Genomic_DNA"/>
</dbReference>
<evidence type="ECO:0000256" key="2">
    <source>
        <dbReference type="ARBA" id="ARBA00023125"/>
    </source>
</evidence>
<dbReference type="InterPro" id="IPR010998">
    <property type="entry name" value="Integrase_recombinase_N"/>
</dbReference>
<dbReference type="Gene3D" id="1.10.150.130">
    <property type="match status" value="1"/>
</dbReference>
<dbReference type="PROSITE" id="PS51898">
    <property type="entry name" value="TYR_RECOMBINASE"/>
    <property type="match status" value="1"/>
</dbReference>
<dbReference type="InterPro" id="IPR011010">
    <property type="entry name" value="DNA_brk_join_enz"/>
</dbReference>
<dbReference type="InterPro" id="IPR013762">
    <property type="entry name" value="Integrase-like_cat_sf"/>
</dbReference>
<dbReference type="SUPFAM" id="SSF56349">
    <property type="entry name" value="DNA breaking-rejoining enzymes"/>
    <property type="match status" value="1"/>
</dbReference>
<evidence type="ECO:0000256" key="3">
    <source>
        <dbReference type="ARBA" id="ARBA00023172"/>
    </source>
</evidence>
<keyword evidence="3" id="KW-0233">DNA recombination</keyword>
<dbReference type="CDD" id="cd01189">
    <property type="entry name" value="INT_ICEBs1_C_like"/>
    <property type="match status" value="1"/>
</dbReference>
<dbReference type="PROSITE" id="PS51900">
    <property type="entry name" value="CB"/>
    <property type="match status" value="1"/>
</dbReference>
<dbReference type="PANTHER" id="PTHR30349">
    <property type="entry name" value="PHAGE INTEGRASE-RELATED"/>
    <property type="match status" value="1"/>
</dbReference>
<comment type="similarity">
    <text evidence="1">Belongs to the 'phage' integrase family.</text>
</comment>
<dbReference type="AlphaFoldDB" id="A0A9Q5JHA6"/>
<dbReference type="InterPro" id="IPR044068">
    <property type="entry name" value="CB"/>
</dbReference>
<evidence type="ECO:0000313" key="7">
    <source>
        <dbReference type="EMBL" id="OFI46947.1"/>
    </source>
</evidence>
<proteinExistence type="inferred from homology"/>
<evidence type="ECO:0000259" key="5">
    <source>
        <dbReference type="PROSITE" id="PS51898"/>
    </source>
</evidence>
<dbReference type="GO" id="GO:0006310">
    <property type="term" value="P:DNA recombination"/>
    <property type="evidence" value="ECO:0007669"/>
    <property type="project" value="UniProtKB-KW"/>
</dbReference>
<gene>
    <name evidence="7" type="ORF">BG262_02660</name>
</gene>
<evidence type="ECO:0000259" key="6">
    <source>
        <dbReference type="PROSITE" id="PS51900"/>
    </source>
</evidence>
<dbReference type="OrthoDB" id="9803188at2"/>
<evidence type="ECO:0000256" key="4">
    <source>
        <dbReference type="PROSITE-ProRule" id="PRU01248"/>
    </source>
</evidence>
<accession>A0A9Q5JHA6</accession>
<protein>
    <submittedName>
        <fullName evidence="7">Integrase</fullName>
    </submittedName>
</protein>
<dbReference type="Proteomes" id="UP000177273">
    <property type="component" value="Unassembled WGS sequence"/>
</dbReference>
<organism evidence="7 8">
    <name type="scientific">Floricoccus penangensis</name>
    <dbReference type="NCBI Taxonomy" id="1859475"/>
    <lineage>
        <taxon>Bacteria</taxon>
        <taxon>Bacillati</taxon>
        <taxon>Bacillota</taxon>
        <taxon>Bacilli</taxon>
        <taxon>Lactobacillales</taxon>
        <taxon>Streptococcaceae</taxon>
        <taxon>Floricoccus</taxon>
    </lineage>
</organism>
<name>A0A9Q5JHA6_9LACT</name>
<comment type="caution">
    <text evidence="7">The sequence shown here is derived from an EMBL/GenBank/DDBJ whole genome shotgun (WGS) entry which is preliminary data.</text>
</comment>
<dbReference type="Pfam" id="PF00589">
    <property type="entry name" value="Phage_integrase"/>
    <property type="match status" value="1"/>
</dbReference>
<keyword evidence="2 4" id="KW-0238">DNA-binding</keyword>
<dbReference type="GO" id="GO:0003677">
    <property type="term" value="F:DNA binding"/>
    <property type="evidence" value="ECO:0007669"/>
    <property type="project" value="UniProtKB-UniRule"/>
</dbReference>
<dbReference type="Gene3D" id="1.10.443.10">
    <property type="entry name" value="Intergrase catalytic core"/>
    <property type="match status" value="1"/>
</dbReference>
<evidence type="ECO:0000256" key="1">
    <source>
        <dbReference type="ARBA" id="ARBA00008857"/>
    </source>
</evidence>
<feature type="domain" description="Tyr recombinase" evidence="5">
    <location>
        <begin position="171"/>
        <end position="377"/>
    </location>
</feature>